<sequence length="29" mass="3034">MLSDGIVGRVIGDNGEGGWEIIWSSGVMV</sequence>
<evidence type="ECO:0000313" key="1">
    <source>
        <dbReference type="EMBL" id="MCI40822.1"/>
    </source>
</evidence>
<keyword evidence="2" id="KW-1185">Reference proteome</keyword>
<dbReference type="EMBL" id="LXQA010284332">
    <property type="protein sequence ID" value="MCI40822.1"/>
    <property type="molecule type" value="Genomic_DNA"/>
</dbReference>
<evidence type="ECO:0000313" key="2">
    <source>
        <dbReference type="Proteomes" id="UP000265520"/>
    </source>
</evidence>
<dbReference type="Proteomes" id="UP000265520">
    <property type="component" value="Unassembled WGS sequence"/>
</dbReference>
<accession>A0A392RXD3</accession>
<reference evidence="1 2" key="1">
    <citation type="journal article" date="2018" name="Front. Plant Sci.">
        <title>Red Clover (Trifolium pratense) and Zigzag Clover (T. medium) - A Picture of Genomic Similarities and Differences.</title>
        <authorList>
            <person name="Dluhosova J."/>
            <person name="Istvanek J."/>
            <person name="Nedelnik J."/>
            <person name="Repkova J."/>
        </authorList>
    </citation>
    <scope>NUCLEOTIDE SEQUENCE [LARGE SCALE GENOMIC DNA]</scope>
    <source>
        <strain evidence="2">cv. 10/8</strain>
        <tissue evidence="1">Leaf</tissue>
    </source>
</reference>
<proteinExistence type="predicted"/>
<comment type="caution">
    <text evidence="1">The sequence shown here is derived from an EMBL/GenBank/DDBJ whole genome shotgun (WGS) entry which is preliminary data.</text>
</comment>
<feature type="non-terminal residue" evidence="1">
    <location>
        <position position="29"/>
    </location>
</feature>
<dbReference type="AlphaFoldDB" id="A0A392RXD3"/>
<name>A0A392RXD3_9FABA</name>
<organism evidence="1 2">
    <name type="scientific">Trifolium medium</name>
    <dbReference type="NCBI Taxonomy" id="97028"/>
    <lineage>
        <taxon>Eukaryota</taxon>
        <taxon>Viridiplantae</taxon>
        <taxon>Streptophyta</taxon>
        <taxon>Embryophyta</taxon>
        <taxon>Tracheophyta</taxon>
        <taxon>Spermatophyta</taxon>
        <taxon>Magnoliopsida</taxon>
        <taxon>eudicotyledons</taxon>
        <taxon>Gunneridae</taxon>
        <taxon>Pentapetalae</taxon>
        <taxon>rosids</taxon>
        <taxon>fabids</taxon>
        <taxon>Fabales</taxon>
        <taxon>Fabaceae</taxon>
        <taxon>Papilionoideae</taxon>
        <taxon>50 kb inversion clade</taxon>
        <taxon>NPAAA clade</taxon>
        <taxon>Hologalegina</taxon>
        <taxon>IRL clade</taxon>
        <taxon>Trifolieae</taxon>
        <taxon>Trifolium</taxon>
    </lineage>
</organism>
<protein>
    <submittedName>
        <fullName evidence="1">Uncharacterized protein</fullName>
    </submittedName>
</protein>